<organism evidence="2 3">
    <name type="scientific">Clostridium yunnanense</name>
    <dbReference type="NCBI Taxonomy" id="2800325"/>
    <lineage>
        <taxon>Bacteria</taxon>
        <taxon>Bacillati</taxon>
        <taxon>Bacillota</taxon>
        <taxon>Clostridia</taxon>
        <taxon>Eubacteriales</taxon>
        <taxon>Clostridiaceae</taxon>
        <taxon>Clostridium</taxon>
    </lineage>
</organism>
<reference evidence="3" key="1">
    <citation type="submission" date="2021-01" db="EMBL/GenBank/DDBJ databases">
        <title>Genome public.</title>
        <authorList>
            <person name="Liu C."/>
            <person name="Sun Q."/>
        </authorList>
    </citation>
    <scope>NUCLEOTIDE SEQUENCE [LARGE SCALE GENOMIC DNA]</scope>
    <source>
        <strain evidence="3">YIM B02505</strain>
    </source>
</reference>
<dbReference type="EMBL" id="JAENHN010000032">
    <property type="protein sequence ID" value="MBK1811076.1"/>
    <property type="molecule type" value="Genomic_DNA"/>
</dbReference>
<dbReference type="RefSeq" id="WP_200268928.1">
    <property type="nucleotide sequence ID" value="NZ_JAENHN010000032.1"/>
</dbReference>
<evidence type="ECO:0000313" key="3">
    <source>
        <dbReference type="Proteomes" id="UP000596739"/>
    </source>
</evidence>
<evidence type="ECO:0000256" key="1">
    <source>
        <dbReference type="SAM" id="Phobius"/>
    </source>
</evidence>
<gene>
    <name evidence="2" type="ORF">JHL18_10595</name>
</gene>
<proteinExistence type="predicted"/>
<keyword evidence="3" id="KW-1185">Reference proteome</keyword>
<evidence type="ECO:0000313" key="2">
    <source>
        <dbReference type="EMBL" id="MBK1811076.1"/>
    </source>
</evidence>
<keyword evidence="1" id="KW-1133">Transmembrane helix</keyword>
<name>A0ABS1ENZ5_9CLOT</name>
<protein>
    <submittedName>
        <fullName evidence="2">Uncharacterized protein</fullName>
    </submittedName>
</protein>
<feature type="transmembrane region" description="Helical" evidence="1">
    <location>
        <begin position="7"/>
        <end position="31"/>
    </location>
</feature>
<keyword evidence="1" id="KW-0812">Transmembrane</keyword>
<sequence>MDKLIKFIIYSVIAICVLYVSFNIIFFIGMVSTNGRKEVDKKFVLECKDDLKAMDKDFNLSRLEIYYQQGEYKFTIDYKKNLSEEDSKVIVNHMKELLLKDNVNKYLESKYSSACIYLKIIGSNNQYHYQSPYYLPSDSNAINEVNNYKFWYFVKSTGETISTIEVD</sequence>
<accession>A0ABS1ENZ5</accession>
<comment type="caution">
    <text evidence="2">The sequence shown here is derived from an EMBL/GenBank/DDBJ whole genome shotgun (WGS) entry which is preliminary data.</text>
</comment>
<dbReference type="Proteomes" id="UP000596739">
    <property type="component" value="Unassembled WGS sequence"/>
</dbReference>
<keyword evidence="1" id="KW-0472">Membrane</keyword>